<sequence length="116" mass="13032">MNRSILLMSISSALVSGCAGYKNAEQCEQKMADLYPSDLPKYKRERSSFSHEGQRVVSRGSYEVPLPKEALAPTLLKVRTRPQPVAMECTFAGEQMTSYQWLAPKKLVLPPPEQEE</sequence>
<dbReference type="EMBL" id="FCOI02000031">
    <property type="protein sequence ID" value="SAK88442.1"/>
    <property type="molecule type" value="Genomic_DNA"/>
</dbReference>
<name>A0A158D1B9_9BURK</name>
<dbReference type="Proteomes" id="UP000054624">
    <property type="component" value="Unassembled WGS sequence"/>
</dbReference>
<gene>
    <name evidence="1" type="ORF">AWB76_06332</name>
</gene>
<accession>A0A158D1B9</accession>
<dbReference type="AlphaFoldDB" id="A0A158D1B9"/>
<proteinExistence type="predicted"/>
<keyword evidence="2" id="KW-1185">Reference proteome</keyword>
<dbReference type="PROSITE" id="PS51257">
    <property type="entry name" value="PROKAR_LIPOPROTEIN"/>
    <property type="match status" value="1"/>
</dbReference>
<evidence type="ECO:0000313" key="2">
    <source>
        <dbReference type="Proteomes" id="UP000054624"/>
    </source>
</evidence>
<evidence type="ECO:0008006" key="3">
    <source>
        <dbReference type="Google" id="ProtNLM"/>
    </source>
</evidence>
<protein>
    <recommendedName>
        <fullName evidence="3">Lipoprotein</fullName>
    </recommendedName>
</protein>
<organism evidence="1 2">
    <name type="scientific">Caballeronia temeraria</name>
    <dbReference type="NCBI Taxonomy" id="1777137"/>
    <lineage>
        <taxon>Bacteria</taxon>
        <taxon>Pseudomonadati</taxon>
        <taxon>Pseudomonadota</taxon>
        <taxon>Betaproteobacteria</taxon>
        <taxon>Burkholderiales</taxon>
        <taxon>Burkholderiaceae</taxon>
        <taxon>Caballeronia</taxon>
    </lineage>
</organism>
<evidence type="ECO:0000313" key="1">
    <source>
        <dbReference type="EMBL" id="SAK88442.1"/>
    </source>
</evidence>
<reference evidence="2" key="1">
    <citation type="submission" date="2016-01" db="EMBL/GenBank/DDBJ databases">
        <authorList>
            <person name="Peeters Charlotte."/>
        </authorList>
    </citation>
    <scope>NUCLEOTIDE SEQUENCE [LARGE SCALE GENOMIC DNA]</scope>
</reference>